<evidence type="ECO:0000313" key="1">
    <source>
        <dbReference type="EMBL" id="KAI6658849.1"/>
    </source>
</evidence>
<dbReference type="Proteomes" id="UP001165289">
    <property type="component" value="Unassembled WGS sequence"/>
</dbReference>
<name>A0AAV7KFK1_9METZ</name>
<protein>
    <submittedName>
        <fullName evidence="1">Uncharacterized protein</fullName>
    </submittedName>
</protein>
<reference evidence="1 2" key="1">
    <citation type="journal article" date="2023" name="BMC Biol.">
        <title>The compact genome of the sponge Oopsacas minuta (Hexactinellida) is lacking key metazoan core genes.</title>
        <authorList>
            <person name="Santini S."/>
            <person name="Schenkelaars Q."/>
            <person name="Jourda C."/>
            <person name="Duchesne M."/>
            <person name="Belahbib H."/>
            <person name="Rocher C."/>
            <person name="Selva M."/>
            <person name="Riesgo A."/>
            <person name="Vervoort M."/>
            <person name="Leys S.P."/>
            <person name="Kodjabachian L."/>
            <person name="Le Bivic A."/>
            <person name="Borchiellini C."/>
            <person name="Claverie J.M."/>
            <person name="Renard E."/>
        </authorList>
    </citation>
    <scope>NUCLEOTIDE SEQUENCE [LARGE SCALE GENOMIC DNA]</scope>
    <source>
        <strain evidence="1">SPO-2</strain>
    </source>
</reference>
<organism evidence="1 2">
    <name type="scientific">Oopsacas minuta</name>
    <dbReference type="NCBI Taxonomy" id="111878"/>
    <lineage>
        <taxon>Eukaryota</taxon>
        <taxon>Metazoa</taxon>
        <taxon>Porifera</taxon>
        <taxon>Hexactinellida</taxon>
        <taxon>Hexasterophora</taxon>
        <taxon>Lyssacinosida</taxon>
        <taxon>Leucopsacidae</taxon>
        <taxon>Oopsacas</taxon>
    </lineage>
</organism>
<comment type="caution">
    <text evidence="1">The sequence shown here is derived from an EMBL/GenBank/DDBJ whole genome shotgun (WGS) entry which is preliminary data.</text>
</comment>
<evidence type="ECO:0000313" key="2">
    <source>
        <dbReference type="Proteomes" id="UP001165289"/>
    </source>
</evidence>
<accession>A0AAV7KFK1</accession>
<proteinExistence type="predicted"/>
<keyword evidence="2" id="KW-1185">Reference proteome</keyword>
<dbReference type="EMBL" id="JAKMXF010000077">
    <property type="protein sequence ID" value="KAI6658849.1"/>
    <property type="molecule type" value="Genomic_DNA"/>
</dbReference>
<dbReference type="AlphaFoldDB" id="A0AAV7KFK1"/>
<sequence>MVMEMLELLDPYLTLKWLACLVEQEVLIAIYVLPTLSKFITLELVEARFPITRTIHNARILFEELDEEEFLAPKPELKFNITIKLTSDKDIVSDSPLHACLRCIA</sequence>
<gene>
    <name evidence="1" type="ORF">LOD99_15174</name>
</gene>